<keyword evidence="4 5" id="KW-0694">RNA-binding</keyword>
<comment type="caution">
    <text evidence="6">The sequence shown here is derived from an EMBL/GenBank/DDBJ whole genome shotgun (WGS) entry which is preliminary data.</text>
</comment>
<dbReference type="AlphaFoldDB" id="A0A838Y3Q1"/>
<dbReference type="NCBIfam" id="NF008916">
    <property type="entry name" value="PRK12278.1-4"/>
    <property type="match status" value="1"/>
</dbReference>
<dbReference type="HAMAP" id="MF_01363">
    <property type="entry name" value="Ribosomal_bL21"/>
    <property type="match status" value="1"/>
</dbReference>
<dbReference type="Pfam" id="PF00829">
    <property type="entry name" value="Ribosomal_L21p"/>
    <property type="match status" value="1"/>
</dbReference>
<sequence length="205" mass="22001">MFAVIKTGGKQYRVAQDDLVKIEKLSADAGETVTFADVLMVGGETETMIGAPTVDGASVVGEVVEQARTRKIIIFKKRRRQNSRRRNGHRQSFTTVKITDILTGGAKPAAKKKAAKSEDTAKAAEASDALPVLFTAPEGPADDLKKITGVGPVLEKKLNALGITTYAQVAAFSADDIARVDEALSFKGRIERDNWVEQATELAAK</sequence>
<keyword evidence="4 5" id="KW-0699">rRNA-binding</keyword>
<dbReference type="GO" id="GO:1990904">
    <property type="term" value="C:ribonucleoprotein complex"/>
    <property type="evidence" value="ECO:0007669"/>
    <property type="project" value="UniProtKB-KW"/>
</dbReference>
<name>A0A838Y3Q1_9HYPH</name>
<dbReference type="GO" id="GO:0003735">
    <property type="term" value="F:structural constituent of ribosome"/>
    <property type="evidence" value="ECO:0007669"/>
    <property type="project" value="InterPro"/>
</dbReference>
<dbReference type="GO" id="GO:0005840">
    <property type="term" value="C:ribosome"/>
    <property type="evidence" value="ECO:0007669"/>
    <property type="project" value="UniProtKB-KW"/>
</dbReference>
<proteinExistence type="inferred from homology"/>
<accession>A0A838Y3Q1</accession>
<dbReference type="NCBIfam" id="TIGR00061">
    <property type="entry name" value="L21"/>
    <property type="match status" value="1"/>
</dbReference>
<evidence type="ECO:0000256" key="3">
    <source>
        <dbReference type="ARBA" id="ARBA00023274"/>
    </source>
</evidence>
<reference evidence="6 7" key="2">
    <citation type="submission" date="2020-08" db="EMBL/GenBank/DDBJ databases">
        <title>Stappia taiwanensis sp. nov., isolated from a coastal thermal spring.</title>
        <authorList>
            <person name="Kampfer P."/>
        </authorList>
    </citation>
    <scope>NUCLEOTIDE SEQUENCE [LARGE SCALE GENOMIC DNA]</scope>
    <source>
        <strain evidence="6 7">DSM 23284</strain>
    </source>
</reference>
<dbReference type="GO" id="GO:0005737">
    <property type="term" value="C:cytoplasm"/>
    <property type="evidence" value="ECO:0007669"/>
    <property type="project" value="UniProtKB-ARBA"/>
</dbReference>
<keyword evidence="3 4" id="KW-0687">Ribonucleoprotein</keyword>
<dbReference type="InterPro" id="IPR028909">
    <property type="entry name" value="bL21-like"/>
</dbReference>
<dbReference type="RefSeq" id="WP_181761681.1">
    <property type="nucleotide sequence ID" value="NZ_BMCR01000007.1"/>
</dbReference>
<evidence type="ECO:0000256" key="1">
    <source>
        <dbReference type="ARBA" id="ARBA00008563"/>
    </source>
</evidence>
<evidence type="ECO:0000313" key="6">
    <source>
        <dbReference type="EMBL" id="MBA4613490.1"/>
    </source>
</evidence>
<reference evidence="6 7" key="1">
    <citation type="submission" date="2020-07" db="EMBL/GenBank/DDBJ databases">
        <authorList>
            <person name="Li M."/>
        </authorList>
    </citation>
    <scope>NUCLEOTIDE SEQUENCE [LARGE SCALE GENOMIC DNA]</scope>
    <source>
        <strain evidence="6 7">DSM 23284</strain>
    </source>
</reference>
<evidence type="ECO:0000313" key="7">
    <source>
        <dbReference type="Proteomes" id="UP000559404"/>
    </source>
</evidence>
<dbReference type="GO" id="GO:0006412">
    <property type="term" value="P:translation"/>
    <property type="evidence" value="ECO:0007669"/>
    <property type="project" value="UniProtKB-UniRule"/>
</dbReference>
<evidence type="ECO:0000256" key="4">
    <source>
        <dbReference type="HAMAP-Rule" id="MF_01363"/>
    </source>
</evidence>
<gene>
    <name evidence="4" type="primary">rplU</name>
    <name evidence="6" type="ORF">H1W37_17660</name>
</gene>
<dbReference type="Proteomes" id="UP000559404">
    <property type="component" value="Unassembled WGS sequence"/>
</dbReference>
<comment type="similarity">
    <text evidence="1 4 5">Belongs to the bacterial ribosomal protein bL21 family.</text>
</comment>
<dbReference type="SUPFAM" id="SSF141091">
    <property type="entry name" value="L21p-like"/>
    <property type="match status" value="1"/>
</dbReference>
<dbReference type="GO" id="GO:0019843">
    <property type="term" value="F:rRNA binding"/>
    <property type="evidence" value="ECO:0007669"/>
    <property type="project" value="UniProtKB-UniRule"/>
</dbReference>
<comment type="subunit">
    <text evidence="4">Part of the 50S ribosomal subunit. Contacts protein L20.</text>
</comment>
<dbReference type="InterPro" id="IPR036164">
    <property type="entry name" value="bL21-like_sf"/>
</dbReference>
<evidence type="ECO:0000256" key="5">
    <source>
        <dbReference type="RuleBase" id="RU000562"/>
    </source>
</evidence>
<comment type="function">
    <text evidence="4 5">This protein binds to 23S rRNA in the presence of protein L20.</text>
</comment>
<organism evidence="6 7">
    <name type="scientific">Stappia taiwanensis</name>
    <dbReference type="NCBI Taxonomy" id="992267"/>
    <lineage>
        <taxon>Bacteria</taxon>
        <taxon>Pseudomonadati</taxon>
        <taxon>Pseudomonadota</taxon>
        <taxon>Alphaproteobacteria</taxon>
        <taxon>Hyphomicrobiales</taxon>
        <taxon>Stappiaceae</taxon>
        <taxon>Stappia</taxon>
    </lineage>
</organism>
<keyword evidence="7" id="KW-1185">Reference proteome</keyword>
<dbReference type="Gene3D" id="1.10.150.20">
    <property type="entry name" value="5' to 3' exonuclease, C-terminal subdomain"/>
    <property type="match status" value="1"/>
</dbReference>
<evidence type="ECO:0000256" key="2">
    <source>
        <dbReference type="ARBA" id="ARBA00022980"/>
    </source>
</evidence>
<dbReference type="PANTHER" id="PTHR21349">
    <property type="entry name" value="50S RIBOSOMAL PROTEIN L21"/>
    <property type="match status" value="1"/>
</dbReference>
<dbReference type="EMBL" id="JACEON010000019">
    <property type="protein sequence ID" value="MBA4613490.1"/>
    <property type="molecule type" value="Genomic_DNA"/>
</dbReference>
<protein>
    <recommendedName>
        <fullName evidence="4">Large ribosomal subunit protein bL21</fullName>
    </recommendedName>
</protein>
<keyword evidence="2 4" id="KW-0689">Ribosomal protein</keyword>
<dbReference type="InterPro" id="IPR001787">
    <property type="entry name" value="Ribosomal_bL21"/>
</dbReference>
<dbReference type="PANTHER" id="PTHR21349:SF0">
    <property type="entry name" value="LARGE RIBOSOMAL SUBUNIT PROTEIN BL21M"/>
    <property type="match status" value="1"/>
</dbReference>